<evidence type="ECO:0000313" key="1">
    <source>
        <dbReference type="EMBL" id="ANS52291.1"/>
    </source>
</evidence>
<geneLocation type="plasmid" evidence="1 2">
    <name>p109822</name>
</geneLocation>
<dbReference type="EMBL" id="CP015355">
    <property type="protein sequence ID" value="ANS52291.1"/>
    <property type="molecule type" value="Genomic_DNA"/>
</dbReference>
<accession>A0A9W3X485</accession>
<evidence type="ECO:0000313" key="2">
    <source>
        <dbReference type="Proteomes" id="UP000092743"/>
    </source>
</evidence>
<protein>
    <submittedName>
        <fullName evidence="1">Uncharacterized protein</fullName>
    </submittedName>
</protein>
<proteinExistence type="predicted"/>
<dbReference type="Proteomes" id="UP000092743">
    <property type="component" value="Plasmid p109822"/>
</dbReference>
<organism evidence="1 2">
    <name type="scientific">Bacillus thuringiensis</name>
    <dbReference type="NCBI Taxonomy" id="1428"/>
    <lineage>
        <taxon>Bacteria</taxon>
        <taxon>Bacillati</taxon>
        <taxon>Bacillota</taxon>
        <taxon>Bacilli</taxon>
        <taxon>Bacillales</taxon>
        <taxon>Bacillaceae</taxon>
        <taxon>Bacillus</taxon>
        <taxon>Bacillus cereus group</taxon>
    </lineage>
</organism>
<dbReference type="RefSeq" id="WP_065486977.1">
    <property type="nucleotide sequence ID" value="NZ_CP015355.1"/>
</dbReference>
<keyword evidence="1" id="KW-0614">Plasmid</keyword>
<sequence>MGIISKILLTATAFTILTTGGNTMLAEETNKEYFQNKNDSPYITINPETGEIKLTPLAIAKIKEGDIAAVLLAHRYGI</sequence>
<reference evidence="1 2" key="1">
    <citation type="submission" date="2016-04" db="EMBL/GenBank/DDBJ databases">
        <title>High quality genome of the nematocidal Bacillus thuringiensis MYBT18246.</title>
        <authorList>
            <person name="Hollensteiner J."/>
            <person name="Poehlein A."/>
            <person name="Sproeer C."/>
            <person name="Bunk B."/>
            <person name="Rosenstiel P."/>
            <person name="Schulenburg H."/>
            <person name="Liesegang H."/>
        </authorList>
    </citation>
    <scope>NUCLEOTIDE SEQUENCE [LARGE SCALE GENOMIC DNA]</scope>
    <source>
        <strain evidence="1 2">MYBT18246</strain>
        <plasmid evidence="1 2">p109822</plasmid>
    </source>
</reference>
<dbReference type="AlphaFoldDB" id="A0A9W3X485"/>
<gene>
    <name evidence="1" type="ORF">BT246_70000</name>
</gene>
<name>A0A9W3X485_BACTU</name>